<protein>
    <recommendedName>
        <fullName evidence="4">Divalent-cation tolerance protein CutA</fullName>
    </recommendedName>
</protein>
<accession>A0A934V074</accession>
<comment type="similarity">
    <text evidence="1">Belongs to the CutA family.</text>
</comment>
<dbReference type="SUPFAM" id="SSF54913">
    <property type="entry name" value="GlnB-like"/>
    <property type="match status" value="1"/>
</dbReference>
<evidence type="ECO:0000256" key="1">
    <source>
        <dbReference type="ARBA" id="ARBA00010169"/>
    </source>
</evidence>
<dbReference type="InterPro" id="IPR015867">
    <property type="entry name" value="N-reg_PII/ATP_PRibTrfase_C"/>
</dbReference>
<dbReference type="GO" id="GO:0010038">
    <property type="term" value="P:response to metal ion"/>
    <property type="evidence" value="ECO:0007669"/>
    <property type="project" value="InterPro"/>
</dbReference>
<dbReference type="Gene3D" id="3.30.70.120">
    <property type="match status" value="1"/>
</dbReference>
<evidence type="ECO:0008006" key="4">
    <source>
        <dbReference type="Google" id="ProtNLM"/>
    </source>
</evidence>
<dbReference type="Proteomes" id="UP000778970">
    <property type="component" value="Unassembled WGS sequence"/>
</dbReference>
<organism evidence="2 3">
    <name type="scientific">Rhodovibrio salinarum</name>
    <dbReference type="NCBI Taxonomy" id="1087"/>
    <lineage>
        <taxon>Bacteria</taxon>
        <taxon>Pseudomonadati</taxon>
        <taxon>Pseudomonadota</taxon>
        <taxon>Alphaproteobacteria</taxon>
        <taxon>Rhodospirillales</taxon>
        <taxon>Rhodovibrionaceae</taxon>
        <taxon>Rhodovibrio</taxon>
    </lineage>
</organism>
<dbReference type="InterPro" id="IPR011322">
    <property type="entry name" value="N-reg_PII-like_a/b"/>
</dbReference>
<dbReference type="AlphaFoldDB" id="A0A934V074"/>
<reference evidence="2" key="1">
    <citation type="submission" date="2017-08" db="EMBL/GenBank/DDBJ databases">
        <authorList>
            <person name="Imhoff J.F."/>
            <person name="Rahn T."/>
            <person name="Kuenzel S."/>
            <person name="Neulinger S.C."/>
        </authorList>
    </citation>
    <scope>NUCLEOTIDE SEQUENCE</scope>
    <source>
        <strain evidence="2">DSM 9154</strain>
    </source>
</reference>
<reference evidence="2" key="2">
    <citation type="journal article" date="2020" name="Microorganisms">
        <title>Osmotic Adaptation and Compatible Solute Biosynthesis of Phototrophic Bacteria as Revealed from Genome Analyses.</title>
        <authorList>
            <person name="Imhoff J.F."/>
            <person name="Rahn T."/>
            <person name="Kunzel S."/>
            <person name="Keller A."/>
            <person name="Neulinger S.C."/>
        </authorList>
    </citation>
    <scope>NUCLEOTIDE SEQUENCE</scope>
    <source>
        <strain evidence="2">DSM 9154</strain>
    </source>
</reference>
<dbReference type="Pfam" id="PF03091">
    <property type="entry name" value="CutA1"/>
    <property type="match status" value="1"/>
</dbReference>
<dbReference type="PANTHER" id="PTHR23419:SF8">
    <property type="entry name" value="FI09726P"/>
    <property type="match status" value="1"/>
</dbReference>
<name>A0A934V074_9PROT</name>
<gene>
    <name evidence="2" type="ORF">CKO21_11910</name>
</gene>
<dbReference type="GO" id="GO:0005507">
    <property type="term" value="F:copper ion binding"/>
    <property type="evidence" value="ECO:0007669"/>
    <property type="project" value="TreeGrafter"/>
</dbReference>
<evidence type="ECO:0000313" key="3">
    <source>
        <dbReference type="Proteomes" id="UP000778970"/>
    </source>
</evidence>
<sequence length="114" mass="12786">MAYNLIYITAANVEEAKELGRALVEARLVACANVIPNMIPIFWWEGRVQEDSEAILLAKTRQALTQRVIDFVQKEHSYDCPAVLALPIQAGHTPFLQWIDDETEGADAPDTDME</sequence>
<dbReference type="PANTHER" id="PTHR23419">
    <property type="entry name" value="DIVALENT CATION TOLERANCE CUTA-RELATED"/>
    <property type="match status" value="1"/>
</dbReference>
<dbReference type="RefSeq" id="WP_027288882.1">
    <property type="nucleotide sequence ID" value="NZ_NRRE01000026.1"/>
</dbReference>
<evidence type="ECO:0000313" key="2">
    <source>
        <dbReference type="EMBL" id="MBK1697947.1"/>
    </source>
</evidence>
<comment type="caution">
    <text evidence="2">The sequence shown here is derived from an EMBL/GenBank/DDBJ whole genome shotgun (WGS) entry which is preliminary data.</text>
</comment>
<dbReference type="EMBL" id="NRRE01000026">
    <property type="protein sequence ID" value="MBK1697947.1"/>
    <property type="molecule type" value="Genomic_DNA"/>
</dbReference>
<proteinExistence type="inferred from homology"/>
<keyword evidence="3" id="KW-1185">Reference proteome</keyword>
<dbReference type="InterPro" id="IPR004323">
    <property type="entry name" value="Ion_tolerance_CutA"/>
</dbReference>